<organism evidence="1 2">
    <name type="scientific">Piedraia hortae CBS 480.64</name>
    <dbReference type="NCBI Taxonomy" id="1314780"/>
    <lineage>
        <taxon>Eukaryota</taxon>
        <taxon>Fungi</taxon>
        <taxon>Dikarya</taxon>
        <taxon>Ascomycota</taxon>
        <taxon>Pezizomycotina</taxon>
        <taxon>Dothideomycetes</taxon>
        <taxon>Dothideomycetidae</taxon>
        <taxon>Capnodiales</taxon>
        <taxon>Piedraiaceae</taxon>
        <taxon>Piedraia</taxon>
    </lineage>
</organism>
<sequence>MVVLPTPQVVQVNWYQLLACVKRYAKHKSRHNITLFNLSALLPQQNILSTTYIHSSSSTLPLISAITSKRNARTKLSGTRKHSSGEAAGPIVSTPSLFLSGGRIFQMAAVQARLDRPNSTQRRRDDMVMLEPMMSMPRIGMKKKMV</sequence>
<evidence type="ECO:0000313" key="2">
    <source>
        <dbReference type="Proteomes" id="UP000799421"/>
    </source>
</evidence>
<gene>
    <name evidence="1" type="ORF">K470DRAFT_254421</name>
</gene>
<name>A0A6A7CAI1_9PEZI</name>
<reference evidence="1" key="1">
    <citation type="journal article" date="2020" name="Stud. Mycol.">
        <title>101 Dothideomycetes genomes: a test case for predicting lifestyles and emergence of pathogens.</title>
        <authorList>
            <person name="Haridas S."/>
            <person name="Albert R."/>
            <person name="Binder M."/>
            <person name="Bloem J."/>
            <person name="Labutti K."/>
            <person name="Salamov A."/>
            <person name="Andreopoulos B."/>
            <person name="Baker S."/>
            <person name="Barry K."/>
            <person name="Bills G."/>
            <person name="Bluhm B."/>
            <person name="Cannon C."/>
            <person name="Castanera R."/>
            <person name="Culley D."/>
            <person name="Daum C."/>
            <person name="Ezra D."/>
            <person name="Gonzalez J."/>
            <person name="Henrissat B."/>
            <person name="Kuo A."/>
            <person name="Liang C."/>
            <person name="Lipzen A."/>
            <person name="Lutzoni F."/>
            <person name="Magnuson J."/>
            <person name="Mondo S."/>
            <person name="Nolan M."/>
            <person name="Ohm R."/>
            <person name="Pangilinan J."/>
            <person name="Park H.-J."/>
            <person name="Ramirez L."/>
            <person name="Alfaro M."/>
            <person name="Sun H."/>
            <person name="Tritt A."/>
            <person name="Yoshinaga Y."/>
            <person name="Zwiers L.-H."/>
            <person name="Turgeon B."/>
            <person name="Goodwin S."/>
            <person name="Spatafora J."/>
            <person name="Crous P."/>
            <person name="Grigoriev I."/>
        </authorList>
    </citation>
    <scope>NUCLEOTIDE SEQUENCE</scope>
    <source>
        <strain evidence="1">CBS 480.64</strain>
    </source>
</reference>
<keyword evidence="2" id="KW-1185">Reference proteome</keyword>
<dbReference type="EMBL" id="MU005958">
    <property type="protein sequence ID" value="KAF2864089.1"/>
    <property type="molecule type" value="Genomic_DNA"/>
</dbReference>
<proteinExistence type="predicted"/>
<dbReference type="Proteomes" id="UP000799421">
    <property type="component" value="Unassembled WGS sequence"/>
</dbReference>
<protein>
    <submittedName>
        <fullName evidence="1">Uncharacterized protein</fullName>
    </submittedName>
</protein>
<evidence type="ECO:0000313" key="1">
    <source>
        <dbReference type="EMBL" id="KAF2864089.1"/>
    </source>
</evidence>
<dbReference type="AlphaFoldDB" id="A0A6A7CAI1"/>
<accession>A0A6A7CAI1</accession>